<evidence type="ECO:0000313" key="4">
    <source>
        <dbReference type="Proteomes" id="UP000655016"/>
    </source>
</evidence>
<proteinExistence type="predicted"/>
<organism evidence="3 4">
    <name type="scientific">Flavobacterium limi</name>
    <dbReference type="NCBI Taxonomy" id="2045105"/>
    <lineage>
        <taxon>Bacteria</taxon>
        <taxon>Pseudomonadati</taxon>
        <taxon>Bacteroidota</taxon>
        <taxon>Flavobacteriia</taxon>
        <taxon>Flavobacteriales</taxon>
        <taxon>Flavobacteriaceae</taxon>
        <taxon>Flavobacterium</taxon>
    </lineage>
</organism>
<dbReference type="RefSeq" id="WP_163396758.1">
    <property type="nucleotide sequence ID" value="NZ_BMKP01000018.1"/>
</dbReference>
<dbReference type="Proteomes" id="UP000655016">
    <property type="component" value="Unassembled WGS sequence"/>
</dbReference>
<evidence type="ECO:0000256" key="1">
    <source>
        <dbReference type="SAM" id="SignalP"/>
    </source>
</evidence>
<accession>A0ABQ1UYL5</accession>
<feature type="chain" id="PRO_5045988498" description="Lipocalin-like domain-containing protein" evidence="1">
    <location>
        <begin position="23"/>
        <end position="146"/>
    </location>
</feature>
<reference evidence="4" key="1">
    <citation type="journal article" date="2019" name="Int. J. Syst. Evol. Microbiol.">
        <title>The Global Catalogue of Microorganisms (GCM) 10K type strain sequencing project: providing services to taxonomists for standard genome sequencing and annotation.</title>
        <authorList>
            <consortium name="The Broad Institute Genomics Platform"/>
            <consortium name="The Broad Institute Genome Sequencing Center for Infectious Disease"/>
            <person name="Wu L."/>
            <person name="Ma J."/>
        </authorList>
    </citation>
    <scope>NUCLEOTIDE SEQUENCE [LARGE SCALE GENOMIC DNA]</scope>
    <source>
        <strain evidence="4">CGMCC 1.16060</strain>
    </source>
</reference>
<sequence length="146" mass="16627">MNNILKIISITLLVLNCLTLSAQTQKEQLTGIWNFDFHASTANMEEKAKTILAKNPAVQAKLESNYRNRQIIFNADGNYIFHLHDGKEERGTWTSNNTNRSITMTTSQGHTQNLTIILISPTVMILEPEANGKMIPMLSRWYFTKN</sequence>
<feature type="signal peptide" evidence="1">
    <location>
        <begin position="1"/>
        <end position="22"/>
    </location>
</feature>
<keyword evidence="4" id="KW-1185">Reference proteome</keyword>
<keyword evidence="1" id="KW-0732">Signal</keyword>
<evidence type="ECO:0000259" key="2">
    <source>
        <dbReference type="Pfam" id="PF13648"/>
    </source>
</evidence>
<dbReference type="InterPro" id="IPR024311">
    <property type="entry name" value="Lipocalin-like"/>
</dbReference>
<protein>
    <recommendedName>
        <fullName evidence="2">Lipocalin-like domain-containing protein</fullName>
    </recommendedName>
</protein>
<dbReference type="Pfam" id="PF13648">
    <property type="entry name" value="Lipocalin_4"/>
    <property type="match status" value="1"/>
</dbReference>
<evidence type="ECO:0000313" key="3">
    <source>
        <dbReference type="EMBL" id="GGF30325.1"/>
    </source>
</evidence>
<gene>
    <name evidence="3" type="ORF">GCM10011518_44460</name>
</gene>
<comment type="caution">
    <text evidence="3">The sequence shown here is derived from an EMBL/GenBank/DDBJ whole genome shotgun (WGS) entry which is preliminary data.</text>
</comment>
<name>A0ABQ1UYL5_9FLAO</name>
<dbReference type="EMBL" id="BMKP01000018">
    <property type="protein sequence ID" value="GGF30325.1"/>
    <property type="molecule type" value="Genomic_DNA"/>
</dbReference>
<feature type="domain" description="Lipocalin-like" evidence="2">
    <location>
        <begin position="29"/>
        <end position="125"/>
    </location>
</feature>